<evidence type="ECO:0000256" key="6">
    <source>
        <dbReference type="ARBA" id="ARBA00022670"/>
    </source>
</evidence>
<dbReference type="Pfam" id="PF00057">
    <property type="entry name" value="Ldl_recept_a"/>
    <property type="match status" value="1"/>
</dbReference>
<evidence type="ECO:0000256" key="10">
    <source>
        <dbReference type="ARBA" id="ARBA00022824"/>
    </source>
</evidence>
<evidence type="ECO:0000256" key="14">
    <source>
        <dbReference type="ARBA" id="ARBA00023034"/>
    </source>
</evidence>
<protein>
    <recommendedName>
        <fullName evidence="22">Vitamin K-dependent protein C</fullName>
        <ecNumber evidence="21">3.4.21.69</ecNumber>
    </recommendedName>
    <alternativeName>
        <fullName evidence="25">Anticoagulant protein C</fullName>
    </alternativeName>
    <alternativeName>
        <fullName evidence="23">Autoprothrombin IIA</fullName>
    </alternativeName>
    <alternativeName>
        <fullName evidence="24">Blood coagulation factor XIV</fullName>
    </alternativeName>
</protein>
<evidence type="ECO:0000313" key="34">
    <source>
        <dbReference type="Proteomes" id="UP000823561"/>
    </source>
</evidence>
<evidence type="ECO:0000256" key="13">
    <source>
        <dbReference type="ARBA" id="ARBA00022989"/>
    </source>
</evidence>
<evidence type="ECO:0000256" key="19">
    <source>
        <dbReference type="ARBA" id="ARBA00036045"/>
    </source>
</evidence>
<dbReference type="PROSITE" id="PS01180">
    <property type="entry name" value="CUB"/>
    <property type="match status" value="1"/>
</dbReference>
<dbReference type="GO" id="GO:0006508">
    <property type="term" value="P:proteolysis"/>
    <property type="evidence" value="ECO:0007669"/>
    <property type="project" value="UniProtKB-KW"/>
</dbReference>
<feature type="disulfide bond" evidence="26">
    <location>
        <begin position="453"/>
        <end position="465"/>
    </location>
</feature>
<evidence type="ECO:0000256" key="21">
    <source>
        <dbReference type="ARBA" id="ARBA00038995"/>
    </source>
</evidence>
<dbReference type="SMART" id="SM00020">
    <property type="entry name" value="Tryp_SPc"/>
    <property type="match status" value="1"/>
</dbReference>
<feature type="disulfide bond" evidence="26">
    <location>
        <begin position="546"/>
        <end position="561"/>
    </location>
</feature>
<evidence type="ECO:0000256" key="8">
    <source>
        <dbReference type="ARBA" id="ARBA00022696"/>
    </source>
</evidence>
<evidence type="ECO:0000256" key="28">
    <source>
        <dbReference type="SAM" id="MobiDB-lite"/>
    </source>
</evidence>
<dbReference type="InterPro" id="IPR033116">
    <property type="entry name" value="TRYPSIN_SER"/>
</dbReference>
<evidence type="ECO:0000256" key="2">
    <source>
        <dbReference type="ARBA" id="ARBA00004555"/>
    </source>
</evidence>
<dbReference type="PROSITE" id="PS50024">
    <property type="entry name" value="SEA"/>
    <property type="match status" value="1"/>
</dbReference>
<dbReference type="SMART" id="SM00192">
    <property type="entry name" value="LDLa"/>
    <property type="match status" value="3"/>
</dbReference>
<dbReference type="SUPFAM" id="SSF50494">
    <property type="entry name" value="Trypsin-like serine proteases"/>
    <property type="match status" value="1"/>
</dbReference>
<comment type="caution">
    <text evidence="33">The sequence shown here is derived from an EMBL/GenBank/DDBJ whole genome shotgun (WGS) entry which is preliminary data.</text>
</comment>
<evidence type="ECO:0000256" key="27">
    <source>
        <dbReference type="RuleBase" id="RU363034"/>
    </source>
</evidence>
<dbReference type="InterPro" id="IPR036055">
    <property type="entry name" value="LDL_receptor-like_sf"/>
</dbReference>
<dbReference type="CDD" id="cd00190">
    <property type="entry name" value="Tryp_SPc"/>
    <property type="match status" value="1"/>
</dbReference>
<evidence type="ECO:0000256" key="12">
    <source>
        <dbReference type="ARBA" id="ARBA00022968"/>
    </source>
</evidence>
<keyword evidence="15" id="KW-0094">Blood coagulation</keyword>
<dbReference type="InterPro" id="IPR018114">
    <property type="entry name" value="TRYPSIN_HIS"/>
</dbReference>
<comment type="catalytic activity">
    <reaction evidence="19">
        <text>Degradation of blood coagulation factors Va and VIIIa.</text>
        <dbReference type="EC" id="3.4.21.69"/>
    </reaction>
</comment>
<feature type="disulfide bond" evidence="26">
    <location>
        <begin position="469"/>
        <end position="484"/>
    </location>
</feature>
<dbReference type="InterPro" id="IPR000859">
    <property type="entry name" value="CUB_dom"/>
</dbReference>
<dbReference type="FunFam" id="2.40.10.10:FF:000011">
    <property type="entry name" value="Coagulation factor X"/>
    <property type="match status" value="1"/>
</dbReference>
<dbReference type="Proteomes" id="UP000823561">
    <property type="component" value="Chromosome 7"/>
</dbReference>
<feature type="region of interest" description="Disordered" evidence="28">
    <location>
        <begin position="1"/>
        <end position="31"/>
    </location>
</feature>
<dbReference type="GO" id="GO:0004252">
    <property type="term" value="F:serine-type endopeptidase activity"/>
    <property type="evidence" value="ECO:0007669"/>
    <property type="project" value="UniProtKB-EC"/>
</dbReference>
<keyword evidence="9 27" id="KW-0378">Hydrolase</keyword>
<comment type="caution">
    <text evidence="26">Lacks conserved residue(s) required for the propagation of feature annotation.</text>
</comment>
<name>A0AAV6GV40_9TELE</name>
<evidence type="ECO:0000313" key="33">
    <source>
        <dbReference type="EMBL" id="KAG5278805.1"/>
    </source>
</evidence>
<dbReference type="PROSITE" id="PS50240">
    <property type="entry name" value="TRYPSIN_DOM"/>
    <property type="match status" value="1"/>
</dbReference>
<keyword evidence="17 26" id="KW-1015">Disulfide bond</keyword>
<feature type="disulfide bond" evidence="26">
    <location>
        <begin position="526"/>
        <end position="538"/>
    </location>
</feature>
<reference evidence="33" key="1">
    <citation type="submission" date="2020-10" db="EMBL/GenBank/DDBJ databases">
        <title>Chromosome-scale genome assembly of the Allis shad, Alosa alosa.</title>
        <authorList>
            <person name="Margot Z."/>
            <person name="Christophe K."/>
            <person name="Cabau C."/>
            <person name="Louis A."/>
            <person name="Berthelot C."/>
            <person name="Parey E."/>
            <person name="Roest Crollius H."/>
            <person name="Montfort J."/>
            <person name="Robinson-Rechavi M."/>
            <person name="Bucao C."/>
            <person name="Bouchez O."/>
            <person name="Gislard M."/>
            <person name="Lluch J."/>
            <person name="Milhes M."/>
            <person name="Lampietro C."/>
            <person name="Lopez Roques C."/>
            <person name="Donnadieu C."/>
            <person name="Braasch I."/>
            <person name="Desvignes T."/>
            <person name="Postlethwait J."/>
            <person name="Bobe J."/>
            <person name="Guiguen Y."/>
        </authorList>
    </citation>
    <scope>NUCLEOTIDE SEQUENCE</scope>
    <source>
        <strain evidence="33">M-15738</strain>
        <tissue evidence="33">Blood</tissue>
    </source>
</reference>
<keyword evidence="11 27" id="KW-0720">Serine protease</keyword>
<evidence type="ECO:0000256" key="29">
    <source>
        <dbReference type="SAM" id="Phobius"/>
    </source>
</evidence>
<evidence type="ECO:0000256" key="1">
    <source>
        <dbReference type="ARBA" id="ARBA00004240"/>
    </source>
</evidence>
<evidence type="ECO:0000259" key="32">
    <source>
        <dbReference type="PROSITE" id="PS50240"/>
    </source>
</evidence>
<accession>A0AAV6GV40</accession>
<comment type="subcellular location">
    <subcellularLocation>
        <location evidence="1">Endoplasmic reticulum</location>
    </subcellularLocation>
    <subcellularLocation>
        <location evidence="2">Golgi apparatus</location>
    </subcellularLocation>
    <subcellularLocation>
        <location evidence="3">Membrane</location>
        <topology evidence="3">Single-pass type II membrane protein</topology>
    </subcellularLocation>
    <subcellularLocation>
        <location evidence="4">Secreted</location>
    </subcellularLocation>
</comment>
<dbReference type="SUPFAM" id="SSF49854">
    <property type="entry name" value="Spermadhesin, CUB domain"/>
    <property type="match status" value="2"/>
</dbReference>
<gene>
    <name evidence="33" type="ORF">AALO_G00102950</name>
</gene>
<feature type="domain" description="SEA" evidence="31">
    <location>
        <begin position="79"/>
        <end position="205"/>
    </location>
</feature>
<evidence type="ECO:0000256" key="3">
    <source>
        <dbReference type="ARBA" id="ARBA00004606"/>
    </source>
</evidence>
<keyword evidence="8" id="KW-0356">Hemostasis</keyword>
<dbReference type="InterPro" id="IPR001314">
    <property type="entry name" value="Peptidase_S1A"/>
</dbReference>
<dbReference type="SUPFAM" id="SSF82671">
    <property type="entry name" value="SEA domain"/>
    <property type="match status" value="1"/>
</dbReference>
<organism evidence="33 34">
    <name type="scientific">Alosa alosa</name>
    <name type="common">allis shad</name>
    <dbReference type="NCBI Taxonomy" id="278164"/>
    <lineage>
        <taxon>Eukaryota</taxon>
        <taxon>Metazoa</taxon>
        <taxon>Chordata</taxon>
        <taxon>Craniata</taxon>
        <taxon>Vertebrata</taxon>
        <taxon>Euteleostomi</taxon>
        <taxon>Actinopterygii</taxon>
        <taxon>Neopterygii</taxon>
        <taxon>Teleostei</taxon>
        <taxon>Clupei</taxon>
        <taxon>Clupeiformes</taxon>
        <taxon>Clupeoidei</taxon>
        <taxon>Clupeidae</taxon>
        <taxon>Alosa</taxon>
    </lineage>
</organism>
<feature type="domain" description="CUB" evidence="30">
    <location>
        <begin position="331"/>
        <end position="447"/>
    </location>
</feature>
<evidence type="ECO:0000256" key="23">
    <source>
        <dbReference type="ARBA" id="ARBA00041306"/>
    </source>
</evidence>
<keyword evidence="10" id="KW-0256">Endoplasmic reticulum</keyword>
<dbReference type="Gene3D" id="2.60.120.290">
    <property type="entry name" value="Spermadhesin, CUB domain"/>
    <property type="match status" value="2"/>
</dbReference>
<dbReference type="InterPro" id="IPR001254">
    <property type="entry name" value="Trypsin_dom"/>
</dbReference>
<dbReference type="GO" id="GO:0007596">
    <property type="term" value="P:blood coagulation"/>
    <property type="evidence" value="ECO:0007669"/>
    <property type="project" value="UniProtKB-KW"/>
</dbReference>
<dbReference type="PROSITE" id="PS00135">
    <property type="entry name" value="TRYPSIN_SER"/>
    <property type="match status" value="1"/>
</dbReference>
<sequence>MEPNNGSRTVPLNSSHANPTDSNHVRPNQATLTHSPLKKRIPRWVVAVIILILVLLLAGAALLAWYFLEYSVWVLEPRVEQQYTAHVHLLNRNFSRPLSSHGTREFLAEARAVQAMVKKLVKATDISRYFNSTTVFAFGEGSVVAHFWLVLSVPQSHTDGVTLQRVSSRLQQQLDTHTSPGAEDTASYDGYLLHLPSFTIRETDPKVIDLLKASFDCYRYQAVAPRGLVALRGPNTERSSCLWHLQAPPGSQLELRVDWLLPECRDRLAVYDALTPSDPHLITSLYGCSRHEPVVKLVSSGEWMTVVWKQGLYSYKDPFSLSAQAWSLQACSSNITLQPVRGVQGVLQTPFYPSYYPPNANCTWHFTVPSAEYGLTLVFEGYELTRANYNHACTQGLWVIQNRRLCGTRGLQPYAERLFLLSASVTVTMTSEVSLTGPGLQVHYSLFNQSDPCPGQFLCTLNGLCVSACDGVQDCPNGLDERNCVCVAQYQCPEDGQCVDYHKVCDQHPDCLDGMDEQNCTKGVECSDNTYVCADGTCMKKPNPECDFVNDCPDASDEKHCECGLRPFSSRVVGGVEASEGEWPWQVSLQVSGHHICGGALISPQWVLSAAHCFYDDRLFHASVWTVYLGKLLLNRSAVSEEALRARRLLCWVTGWGALKEGGGGSDKLQKVDVRLVSQEACVRSYGYTVTSRMLCAGYRSGGKDACQGDSGGPLVCQEHSQSSRWFLAGVVSWGRGCARPDYYGVYTRVTKFTRWIEEHIHS</sequence>
<dbReference type="SUPFAM" id="SSF57424">
    <property type="entry name" value="LDL receptor-like module"/>
    <property type="match status" value="3"/>
</dbReference>
<evidence type="ECO:0000256" key="4">
    <source>
        <dbReference type="ARBA" id="ARBA00004613"/>
    </source>
</evidence>
<keyword evidence="7 29" id="KW-0812">Transmembrane</keyword>
<keyword evidence="13 29" id="KW-1133">Transmembrane helix</keyword>
<dbReference type="InterPro" id="IPR002172">
    <property type="entry name" value="LDrepeatLR_classA_rpt"/>
</dbReference>
<evidence type="ECO:0000256" key="16">
    <source>
        <dbReference type="ARBA" id="ARBA00023136"/>
    </source>
</evidence>
<evidence type="ECO:0000256" key="18">
    <source>
        <dbReference type="ARBA" id="ARBA00023180"/>
    </source>
</evidence>
<dbReference type="GO" id="GO:0005783">
    <property type="term" value="C:endoplasmic reticulum"/>
    <property type="evidence" value="ECO:0007669"/>
    <property type="project" value="UniProtKB-SubCell"/>
</dbReference>
<dbReference type="PROSITE" id="PS50068">
    <property type="entry name" value="LDLRA_2"/>
    <property type="match status" value="3"/>
</dbReference>
<evidence type="ECO:0000256" key="9">
    <source>
        <dbReference type="ARBA" id="ARBA00022801"/>
    </source>
</evidence>
<feature type="domain" description="Peptidase S1" evidence="32">
    <location>
        <begin position="572"/>
        <end position="762"/>
    </location>
</feature>
<evidence type="ECO:0000256" key="17">
    <source>
        <dbReference type="ARBA" id="ARBA00023157"/>
    </source>
</evidence>
<feature type="transmembrane region" description="Helical" evidence="29">
    <location>
        <begin position="44"/>
        <end position="68"/>
    </location>
</feature>
<dbReference type="Pfam" id="PF00431">
    <property type="entry name" value="CUB"/>
    <property type="match status" value="1"/>
</dbReference>
<dbReference type="CDD" id="cd00041">
    <property type="entry name" value="CUB"/>
    <property type="match status" value="1"/>
</dbReference>
<evidence type="ECO:0000256" key="20">
    <source>
        <dbReference type="ARBA" id="ARBA00037553"/>
    </source>
</evidence>
<evidence type="ECO:0000256" key="5">
    <source>
        <dbReference type="ARBA" id="ARBA00022525"/>
    </source>
</evidence>
<dbReference type="PANTHER" id="PTHR24252:SF20">
    <property type="entry name" value="LOW QUALITY PROTEIN: TRANSMEMBRANE PROTEASE SERINE 6"/>
    <property type="match status" value="1"/>
</dbReference>
<dbReference type="FunFam" id="2.60.120.290:FF:000027">
    <property type="entry name" value="Transmembrane serine protease 6"/>
    <property type="match status" value="1"/>
</dbReference>
<dbReference type="GO" id="GO:0005794">
    <property type="term" value="C:Golgi apparatus"/>
    <property type="evidence" value="ECO:0007669"/>
    <property type="project" value="UniProtKB-SubCell"/>
</dbReference>
<dbReference type="Pfam" id="PF00089">
    <property type="entry name" value="Trypsin"/>
    <property type="match status" value="2"/>
</dbReference>
<dbReference type="Gene3D" id="4.10.400.10">
    <property type="entry name" value="Low-density Lipoprotein Receptor"/>
    <property type="match status" value="3"/>
</dbReference>
<dbReference type="InterPro" id="IPR009003">
    <property type="entry name" value="Peptidase_S1_PA"/>
</dbReference>
<dbReference type="AlphaFoldDB" id="A0AAV6GV40"/>
<dbReference type="InterPro" id="IPR000082">
    <property type="entry name" value="SEA_dom"/>
</dbReference>
<proteinExistence type="predicted"/>
<keyword evidence="12" id="KW-0735">Signal-anchor</keyword>
<keyword evidence="6 27" id="KW-0645">Protease</keyword>
<keyword evidence="14" id="KW-0333">Golgi apparatus</keyword>
<evidence type="ECO:0000256" key="15">
    <source>
        <dbReference type="ARBA" id="ARBA00023084"/>
    </source>
</evidence>
<dbReference type="PRINTS" id="PR00722">
    <property type="entry name" value="CHYMOTRYPSIN"/>
</dbReference>
<dbReference type="PROSITE" id="PS00134">
    <property type="entry name" value="TRYPSIN_HIS"/>
    <property type="match status" value="1"/>
</dbReference>
<dbReference type="GO" id="GO:0005576">
    <property type="term" value="C:extracellular region"/>
    <property type="evidence" value="ECO:0007669"/>
    <property type="project" value="UniProtKB-SubCell"/>
</dbReference>
<keyword evidence="5" id="KW-0964">Secreted</keyword>
<dbReference type="InterPro" id="IPR043504">
    <property type="entry name" value="Peptidase_S1_PA_chymotrypsin"/>
</dbReference>
<dbReference type="Gene3D" id="3.30.70.960">
    <property type="entry name" value="SEA domain"/>
    <property type="match status" value="1"/>
</dbReference>
<evidence type="ECO:0000256" key="7">
    <source>
        <dbReference type="ARBA" id="ARBA00022692"/>
    </source>
</evidence>
<evidence type="ECO:0000256" key="22">
    <source>
        <dbReference type="ARBA" id="ARBA00040219"/>
    </source>
</evidence>
<dbReference type="EC" id="3.4.21.69" evidence="21"/>
<evidence type="ECO:0000256" key="25">
    <source>
        <dbReference type="ARBA" id="ARBA00042906"/>
    </source>
</evidence>
<dbReference type="Gene3D" id="2.40.10.10">
    <property type="entry name" value="Trypsin-like serine proteases"/>
    <property type="match status" value="2"/>
</dbReference>
<dbReference type="InterPro" id="IPR035914">
    <property type="entry name" value="Sperma_CUB_dom_sf"/>
</dbReference>
<keyword evidence="34" id="KW-1185">Reference proteome</keyword>
<dbReference type="EMBL" id="JADWDJ010000007">
    <property type="protein sequence ID" value="KAG5278805.1"/>
    <property type="molecule type" value="Genomic_DNA"/>
</dbReference>
<dbReference type="Pfam" id="PF01390">
    <property type="entry name" value="SEA"/>
    <property type="match status" value="1"/>
</dbReference>
<dbReference type="CDD" id="cd00112">
    <property type="entry name" value="LDLa"/>
    <property type="match status" value="3"/>
</dbReference>
<comment type="function">
    <text evidence="20">Protein C is a vitamin K-dependent serine protease that regulates blood coagulation by inactivating factors Va and VIIIa in the presence of calcium ions and phospholipids. Exerts a protective effect on the endothelial cell barrier function.</text>
</comment>
<evidence type="ECO:0000256" key="11">
    <source>
        <dbReference type="ARBA" id="ARBA00022825"/>
    </source>
</evidence>
<keyword evidence="18" id="KW-0325">Glycoprotein</keyword>
<evidence type="ECO:0000259" key="31">
    <source>
        <dbReference type="PROSITE" id="PS50024"/>
    </source>
</evidence>
<evidence type="ECO:0000256" key="26">
    <source>
        <dbReference type="PROSITE-ProRule" id="PRU00124"/>
    </source>
</evidence>
<evidence type="ECO:0000259" key="30">
    <source>
        <dbReference type="PROSITE" id="PS01180"/>
    </source>
</evidence>
<dbReference type="InterPro" id="IPR036364">
    <property type="entry name" value="SEA_dom_sf"/>
</dbReference>
<keyword evidence="16 29" id="KW-0472">Membrane</keyword>
<dbReference type="GO" id="GO:0016020">
    <property type="term" value="C:membrane"/>
    <property type="evidence" value="ECO:0007669"/>
    <property type="project" value="UniProtKB-SubCell"/>
</dbReference>
<feature type="disulfide bond" evidence="26">
    <location>
        <begin position="505"/>
        <end position="520"/>
    </location>
</feature>
<dbReference type="SMART" id="SM00042">
    <property type="entry name" value="CUB"/>
    <property type="match status" value="2"/>
</dbReference>
<evidence type="ECO:0000256" key="24">
    <source>
        <dbReference type="ARBA" id="ARBA00042403"/>
    </source>
</evidence>
<dbReference type="PANTHER" id="PTHR24252">
    <property type="entry name" value="ACROSIN-RELATED"/>
    <property type="match status" value="1"/>
</dbReference>